<sequence>MSISEISSPATQISVSSQSIQLVSKSVSERLLSKFYDVSEFNFDYSQSGLWSPPVRRSVFLSSPGEIFTERDMVAKLRSALETHHSRRRSRLSFNVCMLVFSEEMLSIITQKNGLLNCTFLIISVKSQKMEQIDAGEAYKVGVPINDTVK</sequence>
<reference evidence="1 2" key="1">
    <citation type="journal article" date="2021" name="Comput. Struct. Biotechnol. J.">
        <title>De novo genome assembly of the potent medicinal plant Rehmannia glutinosa using nanopore technology.</title>
        <authorList>
            <person name="Ma L."/>
            <person name="Dong C."/>
            <person name="Song C."/>
            <person name="Wang X."/>
            <person name="Zheng X."/>
            <person name="Niu Y."/>
            <person name="Chen S."/>
            <person name="Feng W."/>
        </authorList>
    </citation>
    <scope>NUCLEOTIDE SEQUENCE [LARGE SCALE GENOMIC DNA]</scope>
    <source>
        <strain evidence="1">DH-2019</strain>
    </source>
</reference>
<dbReference type="EMBL" id="JABTTQ020002412">
    <property type="protein sequence ID" value="KAK6124250.1"/>
    <property type="molecule type" value="Genomic_DNA"/>
</dbReference>
<comment type="caution">
    <text evidence="1">The sequence shown here is derived from an EMBL/GenBank/DDBJ whole genome shotgun (WGS) entry which is preliminary data.</text>
</comment>
<proteinExistence type="predicted"/>
<evidence type="ECO:0000313" key="2">
    <source>
        <dbReference type="Proteomes" id="UP001318860"/>
    </source>
</evidence>
<dbReference type="PANTHER" id="PTHR34287:SF2">
    <property type="match status" value="1"/>
</dbReference>
<keyword evidence="2" id="KW-1185">Reference proteome</keyword>
<accession>A0ABR0UNH9</accession>
<gene>
    <name evidence="1" type="ORF">DH2020_042002</name>
</gene>
<evidence type="ECO:0000313" key="1">
    <source>
        <dbReference type="EMBL" id="KAK6124250.1"/>
    </source>
</evidence>
<name>A0ABR0UNH9_REHGL</name>
<protein>
    <submittedName>
        <fullName evidence="1">Uncharacterized protein</fullName>
    </submittedName>
</protein>
<organism evidence="1 2">
    <name type="scientific">Rehmannia glutinosa</name>
    <name type="common">Chinese foxglove</name>
    <dbReference type="NCBI Taxonomy" id="99300"/>
    <lineage>
        <taxon>Eukaryota</taxon>
        <taxon>Viridiplantae</taxon>
        <taxon>Streptophyta</taxon>
        <taxon>Embryophyta</taxon>
        <taxon>Tracheophyta</taxon>
        <taxon>Spermatophyta</taxon>
        <taxon>Magnoliopsida</taxon>
        <taxon>eudicotyledons</taxon>
        <taxon>Gunneridae</taxon>
        <taxon>Pentapetalae</taxon>
        <taxon>asterids</taxon>
        <taxon>lamiids</taxon>
        <taxon>Lamiales</taxon>
        <taxon>Orobanchaceae</taxon>
        <taxon>Rehmannieae</taxon>
        <taxon>Rehmannia</taxon>
    </lineage>
</organism>
<dbReference type="PANTHER" id="PTHR34287">
    <property type="entry name" value="OS06G0551500 PROTEIN-RELATED"/>
    <property type="match status" value="1"/>
</dbReference>
<dbReference type="Proteomes" id="UP001318860">
    <property type="component" value="Unassembled WGS sequence"/>
</dbReference>